<organism evidence="2 3">
    <name type="scientific">Amycolatopsis silviterrae</name>
    <dbReference type="NCBI Taxonomy" id="1656914"/>
    <lineage>
        <taxon>Bacteria</taxon>
        <taxon>Bacillati</taxon>
        <taxon>Actinomycetota</taxon>
        <taxon>Actinomycetes</taxon>
        <taxon>Pseudonocardiales</taxon>
        <taxon>Pseudonocardiaceae</taxon>
        <taxon>Amycolatopsis</taxon>
    </lineage>
</organism>
<dbReference type="RefSeq" id="WP_378302783.1">
    <property type="nucleotide sequence ID" value="NZ_JBHUKS010000006.1"/>
</dbReference>
<keyword evidence="3" id="KW-1185">Reference proteome</keyword>
<evidence type="ECO:0000256" key="1">
    <source>
        <dbReference type="SAM" id="SignalP"/>
    </source>
</evidence>
<name>A0ABW5H4W4_9PSEU</name>
<sequence>MLFEKTLRTAAATMAFLASGSATAHADEARFVPEATEVSWDGTVATVSFQEVDVVVEGTATTISVKVTADVDVVCTKGQSTLDIHRSATALAATEYPVEDGTVTGTAKLPLKVKGPQPPGYSCAVRHRSVTAVLEDFLTGATLVREA</sequence>
<evidence type="ECO:0000313" key="3">
    <source>
        <dbReference type="Proteomes" id="UP001597483"/>
    </source>
</evidence>
<dbReference type="Proteomes" id="UP001597483">
    <property type="component" value="Unassembled WGS sequence"/>
</dbReference>
<evidence type="ECO:0000313" key="2">
    <source>
        <dbReference type="EMBL" id="MFD2467764.1"/>
    </source>
</evidence>
<feature type="chain" id="PRO_5045812096" evidence="1">
    <location>
        <begin position="27"/>
        <end position="147"/>
    </location>
</feature>
<reference evidence="3" key="1">
    <citation type="journal article" date="2019" name="Int. J. Syst. Evol. Microbiol.">
        <title>The Global Catalogue of Microorganisms (GCM) 10K type strain sequencing project: providing services to taxonomists for standard genome sequencing and annotation.</title>
        <authorList>
            <consortium name="The Broad Institute Genomics Platform"/>
            <consortium name="The Broad Institute Genome Sequencing Center for Infectious Disease"/>
            <person name="Wu L."/>
            <person name="Ma J."/>
        </authorList>
    </citation>
    <scope>NUCLEOTIDE SEQUENCE [LARGE SCALE GENOMIC DNA]</scope>
    <source>
        <strain evidence="3">CGMCC 4.7641</strain>
    </source>
</reference>
<comment type="caution">
    <text evidence="2">The sequence shown here is derived from an EMBL/GenBank/DDBJ whole genome shotgun (WGS) entry which is preliminary data.</text>
</comment>
<keyword evidence="1" id="KW-0732">Signal</keyword>
<protein>
    <submittedName>
        <fullName evidence="2">Uncharacterized protein</fullName>
    </submittedName>
</protein>
<gene>
    <name evidence="2" type="ORF">ACFSVL_10190</name>
</gene>
<accession>A0ABW5H4W4</accession>
<feature type="signal peptide" evidence="1">
    <location>
        <begin position="1"/>
        <end position="26"/>
    </location>
</feature>
<dbReference type="EMBL" id="JBHUKS010000006">
    <property type="protein sequence ID" value="MFD2467764.1"/>
    <property type="molecule type" value="Genomic_DNA"/>
</dbReference>
<proteinExistence type="predicted"/>